<dbReference type="PIRSF" id="PIRSF016478">
    <property type="entry name" value="Coatomer_esu"/>
    <property type="match status" value="1"/>
</dbReference>
<comment type="similarity">
    <text evidence="3 13">Belongs to the COPE family.</text>
</comment>
<protein>
    <recommendedName>
        <fullName evidence="5 13">Coatomer subunit epsilon</fullName>
    </recommendedName>
</protein>
<dbReference type="PANTHER" id="PTHR10805">
    <property type="entry name" value="COATOMER SUBUNIT EPSILON"/>
    <property type="match status" value="1"/>
</dbReference>
<dbReference type="Pfam" id="PF04733">
    <property type="entry name" value="Coatomer_E"/>
    <property type="match status" value="1"/>
</dbReference>
<dbReference type="SUPFAM" id="SSF48452">
    <property type="entry name" value="TPR-like"/>
    <property type="match status" value="1"/>
</dbReference>
<dbReference type="GO" id="GO:0006891">
    <property type="term" value="P:intra-Golgi vesicle-mediated transport"/>
    <property type="evidence" value="ECO:0007669"/>
    <property type="project" value="TreeGrafter"/>
</dbReference>
<keyword evidence="11 13" id="KW-0472">Membrane</keyword>
<sequence length="305" mass="34518">MAPQQSDVDELYDIKYAFYTANFQQCINEAQKLKPTSPEIAVQRDIFLYRAYIAQSKYRVVLDEITSNSSPALQPLKLLAEYYAQPARRQEILAKLDEKITKGGDDIVLESFLISAANIYYNENNMDAVLRLLHGSDHLECLAITLQALLKMDRVDLARKELKSMQEQDDDAILTQLAQAWSGDKLQDAYYTYQELCDKATPTPALLNGQAVSLANRNLWQEAEGSLQNALDKDPNNIDTLINMSVVSQHLGKAPEVASRYLSQLKDSHSQHPFVKDLMQKERDFENLCNQYSPSNPNIPEIGVL</sequence>
<dbReference type="EMBL" id="GIIL01005522">
    <property type="protein sequence ID" value="NOV49248.1"/>
    <property type="molecule type" value="Transcribed_RNA"/>
</dbReference>
<keyword evidence="9 13" id="KW-0653">Protein transport</keyword>
<evidence type="ECO:0000256" key="1">
    <source>
        <dbReference type="ARBA" id="ARBA00004255"/>
    </source>
</evidence>
<dbReference type="InterPro" id="IPR006822">
    <property type="entry name" value="Coatomer_esu"/>
</dbReference>
<evidence type="ECO:0000256" key="6">
    <source>
        <dbReference type="ARBA" id="ARBA00022448"/>
    </source>
</evidence>
<dbReference type="GO" id="GO:0000139">
    <property type="term" value="C:Golgi membrane"/>
    <property type="evidence" value="ECO:0007669"/>
    <property type="project" value="UniProtKB-SubCell"/>
</dbReference>
<keyword evidence="7 13" id="KW-0963">Cytoplasm</keyword>
<proteinExistence type="inferred from homology"/>
<name>A0A6M2DVT7_XENCH</name>
<comment type="function">
    <text evidence="13">The coatomer is a cytosolic protein complex that binds to dilysine motifs and reversibly associates with Golgi non-clathrin-coated vesicles, which further mediate biosynthetic protein transport from the ER, via the Golgi up to the trans Golgi network. The coatomer complex is required for budding from Golgi membranes, and is essential for the retrograde Golgi-to-ER transport of dilysine-tagged proteins.</text>
</comment>
<accession>A0A6M2DVT7</accession>
<reference evidence="14" key="1">
    <citation type="submission" date="2020-03" db="EMBL/GenBank/DDBJ databases">
        <title>Transcriptomic Profiling of the Digestive Tract of the Rat Flea, Xenopsylla cheopis, Following Blood Feeding and Infection with Yersinia pestis.</title>
        <authorList>
            <person name="Bland D.M."/>
            <person name="Martens C.A."/>
            <person name="Virtaneva K."/>
            <person name="Kanakabandi K."/>
            <person name="Long D."/>
            <person name="Rosenke R."/>
            <person name="Saturday G.A."/>
            <person name="Hoyt F.H."/>
            <person name="Bruno D.P."/>
            <person name="Ribeiro J.M.C."/>
            <person name="Hinnebusch J."/>
        </authorList>
    </citation>
    <scope>NUCLEOTIDE SEQUENCE</scope>
</reference>
<evidence type="ECO:0000256" key="3">
    <source>
        <dbReference type="ARBA" id="ARBA00008827"/>
    </source>
</evidence>
<dbReference type="GO" id="GO:0030126">
    <property type="term" value="C:COPI vesicle coat"/>
    <property type="evidence" value="ECO:0007669"/>
    <property type="project" value="TreeGrafter"/>
</dbReference>
<dbReference type="GO" id="GO:0015031">
    <property type="term" value="P:protein transport"/>
    <property type="evidence" value="ECO:0007669"/>
    <property type="project" value="UniProtKB-UniRule"/>
</dbReference>
<dbReference type="GO" id="GO:0005198">
    <property type="term" value="F:structural molecule activity"/>
    <property type="evidence" value="ECO:0007669"/>
    <property type="project" value="UniProtKB-UniRule"/>
</dbReference>
<evidence type="ECO:0000256" key="4">
    <source>
        <dbReference type="ARBA" id="ARBA00011775"/>
    </source>
</evidence>
<evidence type="ECO:0000256" key="7">
    <source>
        <dbReference type="ARBA" id="ARBA00022490"/>
    </source>
</evidence>
<organism evidence="14">
    <name type="scientific">Xenopsylla cheopis</name>
    <name type="common">Oriental rat flea</name>
    <name type="synonym">Pulex cheopis</name>
    <dbReference type="NCBI Taxonomy" id="163159"/>
    <lineage>
        <taxon>Eukaryota</taxon>
        <taxon>Metazoa</taxon>
        <taxon>Ecdysozoa</taxon>
        <taxon>Arthropoda</taxon>
        <taxon>Hexapoda</taxon>
        <taxon>Insecta</taxon>
        <taxon>Pterygota</taxon>
        <taxon>Neoptera</taxon>
        <taxon>Endopterygota</taxon>
        <taxon>Siphonaptera</taxon>
        <taxon>Pulicidae</taxon>
        <taxon>Xenopsyllinae</taxon>
        <taxon>Xenopsylla</taxon>
    </lineage>
</organism>
<dbReference type="Gene3D" id="1.25.40.10">
    <property type="entry name" value="Tetratricopeptide repeat domain"/>
    <property type="match status" value="1"/>
</dbReference>
<keyword evidence="10 13" id="KW-0333">Golgi apparatus</keyword>
<keyword evidence="12 13" id="KW-0968">Cytoplasmic vesicle</keyword>
<evidence type="ECO:0000313" key="14">
    <source>
        <dbReference type="EMBL" id="NOV49248.1"/>
    </source>
</evidence>
<keyword evidence="8 13" id="KW-0931">ER-Golgi transport</keyword>
<evidence type="ECO:0000256" key="10">
    <source>
        <dbReference type="ARBA" id="ARBA00023034"/>
    </source>
</evidence>
<evidence type="ECO:0000256" key="8">
    <source>
        <dbReference type="ARBA" id="ARBA00022892"/>
    </source>
</evidence>
<dbReference type="PANTHER" id="PTHR10805:SF0">
    <property type="entry name" value="COATOMER SUBUNIT EPSILON"/>
    <property type="match status" value="1"/>
</dbReference>
<evidence type="ECO:0000256" key="12">
    <source>
        <dbReference type="ARBA" id="ARBA00023329"/>
    </source>
</evidence>
<dbReference type="InterPro" id="IPR011990">
    <property type="entry name" value="TPR-like_helical_dom_sf"/>
</dbReference>
<comment type="subunit">
    <text evidence="4">Oligomeric complex that consists of at least the alpha, beta, beta', gamma, delta, epsilon and zeta subunits.</text>
</comment>
<evidence type="ECO:0000256" key="9">
    <source>
        <dbReference type="ARBA" id="ARBA00022927"/>
    </source>
</evidence>
<dbReference type="GO" id="GO:0006888">
    <property type="term" value="P:endoplasmic reticulum to Golgi vesicle-mediated transport"/>
    <property type="evidence" value="ECO:0007669"/>
    <property type="project" value="TreeGrafter"/>
</dbReference>
<comment type="subcellular location">
    <subcellularLocation>
        <location evidence="2">Cytoplasmic vesicle</location>
        <location evidence="2">COPI-coated vesicle membrane</location>
        <topology evidence="2">Peripheral membrane protein</topology>
        <orientation evidence="2">Cytoplasmic side</orientation>
    </subcellularLocation>
    <subcellularLocation>
        <location evidence="1">Golgi apparatus membrane</location>
        <topology evidence="1">Peripheral membrane protein</topology>
        <orientation evidence="1">Cytoplasmic side</orientation>
    </subcellularLocation>
</comment>
<evidence type="ECO:0000256" key="13">
    <source>
        <dbReference type="PIRNR" id="PIRNR016478"/>
    </source>
</evidence>
<evidence type="ECO:0000256" key="11">
    <source>
        <dbReference type="ARBA" id="ARBA00023136"/>
    </source>
</evidence>
<evidence type="ECO:0000256" key="5">
    <source>
        <dbReference type="ARBA" id="ARBA00015828"/>
    </source>
</evidence>
<evidence type="ECO:0000256" key="2">
    <source>
        <dbReference type="ARBA" id="ARBA00004347"/>
    </source>
</evidence>
<keyword evidence="6 13" id="KW-0813">Transport</keyword>
<dbReference type="GO" id="GO:0006890">
    <property type="term" value="P:retrograde vesicle-mediated transport, Golgi to endoplasmic reticulum"/>
    <property type="evidence" value="ECO:0007669"/>
    <property type="project" value="UniProtKB-UniRule"/>
</dbReference>
<dbReference type="AlphaFoldDB" id="A0A6M2DVT7"/>